<dbReference type="Proteomes" id="UP000245942">
    <property type="component" value="Unassembled WGS sequence"/>
</dbReference>
<sequence>MRQSGGDLVCTNCLPVGVQGSVAEAEVLSKPQANRGLAGARVCRAASGLGTLTDRGGRTRSAPHHLAQGWQRRDTSLEDQSDRRLSSQDHGSNDCSRLPLYRRVPFRHLTTGSRPCRVDGLLYPPILHEAAATWQTAVHISVIVSVDELRCGLDSDLSIDLLT</sequence>
<protein>
    <submittedName>
        <fullName evidence="2">Uncharacterized protein</fullName>
    </submittedName>
</protein>
<reference evidence="2 3" key="1">
    <citation type="journal article" date="2018" name="Mol. Biol. Evol.">
        <title>Broad Genomic Sampling Reveals a Smut Pathogenic Ancestry of the Fungal Clade Ustilaginomycotina.</title>
        <authorList>
            <person name="Kijpornyongpan T."/>
            <person name="Mondo S.J."/>
            <person name="Barry K."/>
            <person name="Sandor L."/>
            <person name="Lee J."/>
            <person name="Lipzen A."/>
            <person name="Pangilinan J."/>
            <person name="LaButti K."/>
            <person name="Hainaut M."/>
            <person name="Henrissat B."/>
            <person name="Grigoriev I.V."/>
            <person name="Spatafora J.W."/>
            <person name="Aime M.C."/>
        </authorList>
    </citation>
    <scope>NUCLEOTIDE SEQUENCE [LARGE SCALE GENOMIC DNA]</scope>
    <source>
        <strain evidence="2 3">MCA 4718</strain>
    </source>
</reference>
<gene>
    <name evidence="2" type="ORF">BCV69DRAFT_94096</name>
</gene>
<feature type="region of interest" description="Disordered" evidence="1">
    <location>
        <begin position="53"/>
        <end position="93"/>
    </location>
</feature>
<dbReference type="RefSeq" id="XP_025349838.1">
    <property type="nucleotide sequence ID" value="XM_025495654.1"/>
</dbReference>
<proteinExistence type="predicted"/>
<organism evidence="2 3">
    <name type="scientific">Pseudomicrostroma glucosiphilum</name>
    <dbReference type="NCBI Taxonomy" id="1684307"/>
    <lineage>
        <taxon>Eukaryota</taxon>
        <taxon>Fungi</taxon>
        <taxon>Dikarya</taxon>
        <taxon>Basidiomycota</taxon>
        <taxon>Ustilaginomycotina</taxon>
        <taxon>Exobasidiomycetes</taxon>
        <taxon>Microstromatales</taxon>
        <taxon>Microstromatales incertae sedis</taxon>
        <taxon>Pseudomicrostroma</taxon>
    </lineage>
</organism>
<dbReference type="GeneID" id="37017388"/>
<evidence type="ECO:0000313" key="2">
    <source>
        <dbReference type="EMBL" id="PWN22678.1"/>
    </source>
</evidence>
<dbReference type="EMBL" id="KZ819322">
    <property type="protein sequence ID" value="PWN22678.1"/>
    <property type="molecule type" value="Genomic_DNA"/>
</dbReference>
<accession>A0A316UCS6</accession>
<dbReference type="AlphaFoldDB" id="A0A316UCS6"/>
<evidence type="ECO:0000256" key="1">
    <source>
        <dbReference type="SAM" id="MobiDB-lite"/>
    </source>
</evidence>
<feature type="compositionally biased region" description="Basic and acidic residues" evidence="1">
    <location>
        <begin position="71"/>
        <end position="87"/>
    </location>
</feature>
<keyword evidence="3" id="KW-1185">Reference proteome</keyword>
<evidence type="ECO:0000313" key="3">
    <source>
        <dbReference type="Proteomes" id="UP000245942"/>
    </source>
</evidence>
<name>A0A316UCS6_9BASI</name>